<feature type="region of interest" description="Disordered" evidence="1">
    <location>
        <begin position="96"/>
        <end position="116"/>
    </location>
</feature>
<proteinExistence type="predicted"/>
<dbReference type="AlphaFoldDB" id="A0AAQ3X6E3"/>
<name>A0AAQ3X6E3_PASNO</name>
<evidence type="ECO:0000313" key="3">
    <source>
        <dbReference type="Proteomes" id="UP001341281"/>
    </source>
</evidence>
<dbReference type="EMBL" id="CP144751">
    <property type="protein sequence ID" value="WVZ86916.1"/>
    <property type="molecule type" value="Genomic_DNA"/>
</dbReference>
<dbReference type="Proteomes" id="UP001341281">
    <property type="component" value="Chromosome 07"/>
</dbReference>
<sequence>MGATVPVSHAPLRTRKGSPNSQVPSQGFQFSTLLRLPAHLALRSGACCLGLGGWSRRHQHACLRIGASGGAGDCVGKATRVNGDTVLFISRWSGPEDLRPWRAEDSGSKLQTRDNI</sequence>
<organism evidence="2 3">
    <name type="scientific">Paspalum notatum var. saurae</name>
    <dbReference type="NCBI Taxonomy" id="547442"/>
    <lineage>
        <taxon>Eukaryota</taxon>
        <taxon>Viridiplantae</taxon>
        <taxon>Streptophyta</taxon>
        <taxon>Embryophyta</taxon>
        <taxon>Tracheophyta</taxon>
        <taxon>Spermatophyta</taxon>
        <taxon>Magnoliopsida</taxon>
        <taxon>Liliopsida</taxon>
        <taxon>Poales</taxon>
        <taxon>Poaceae</taxon>
        <taxon>PACMAD clade</taxon>
        <taxon>Panicoideae</taxon>
        <taxon>Andropogonodae</taxon>
        <taxon>Paspaleae</taxon>
        <taxon>Paspalinae</taxon>
        <taxon>Paspalum</taxon>
    </lineage>
</organism>
<reference evidence="2 3" key="1">
    <citation type="submission" date="2024-02" db="EMBL/GenBank/DDBJ databases">
        <title>High-quality chromosome-scale genome assembly of Pensacola bahiagrass (Paspalum notatum Flugge var. saurae).</title>
        <authorList>
            <person name="Vega J.M."/>
            <person name="Podio M."/>
            <person name="Orjuela J."/>
            <person name="Siena L.A."/>
            <person name="Pessino S.C."/>
            <person name="Combes M.C."/>
            <person name="Mariac C."/>
            <person name="Albertini E."/>
            <person name="Pupilli F."/>
            <person name="Ortiz J.P.A."/>
            <person name="Leblanc O."/>
        </authorList>
    </citation>
    <scope>NUCLEOTIDE SEQUENCE [LARGE SCALE GENOMIC DNA]</scope>
    <source>
        <strain evidence="2">R1</strain>
        <tissue evidence="2">Leaf</tissue>
    </source>
</reference>
<accession>A0AAQ3X6E3</accession>
<evidence type="ECO:0000256" key="1">
    <source>
        <dbReference type="SAM" id="MobiDB-lite"/>
    </source>
</evidence>
<feature type="region of interest" description="Disordered" evidence="1">
    <location>
        <begin position="1"/>
        <end position="24"/>
    </location>
</feature>
<keyword evidence="3" id="KW-1185">Reference proteome</keyword>
<protein>
    <submittedName>
        <fullName evidence="2">Uncharacterized protein</fullName>
    </submittedName>
</protein>
<gene>
    <name evidence="2" type="ORF">U9M48_033627</name>
</gene>
<evidence type="ECO:0000313" key="2">
    <source>
        <dbReference type="EMBL" id="WVZ86916.1"/>
    </source>
</evidence>